<evidence type="ECO:0000256" key="1">
    <source>
        <dbReference type="ARBA" id="ARBA00006914"/>
    </source>
</evidence>
<dbReference type="AlphaFoldDB" id="A0A4Y2WUG7"/>
<comment type="caution">
    <text evidence="5">The sequence shown here is derived from an EMBL/GenBank/DDBJ whole genome shotgun (WGS) entry which is preliminary data.</text>
</comment>
<evidence type="ECO:0000259" key="4">
    <source>
        <dbReference type="SMART" id="SM00382"/>
    </source>
</evidence>
<evidence type="ECO:0000256" key="2">
    <source>
        <dbReference type="ARBA" id="ARBA00022741"/>
    </source>
</evidence>
<organism evidence="5 6">
    <name type="scientific">Araneus ventricosus</name>
    <name type="common">Orbweaver spider</name>
    <name type="synonym">Epeira ventricosa</name>
    <dbReference type="NCBI Taxonomy" id="182803"/>
    <lineage>
        <taxon>Eukaryota</taxon>
        <taxon>Metazoa</taxon>
        <taxon>Ecdysozoa</taxon>
        <taxon>Arthropoda</taxon>
        <taxon>Chelicerata</taxon>
        <taxon>Arachnida</taxon>
        <taxon>Araneae</taxon>
        <taxon>Araneomorphae</taxon>
        <taxon>Entelegynae</taxon>
        <taxon>Araneoidea</taxon>
        <taxon>Araneidae</taxon>
        <taxon>Araneus</taxon>
    </lineage>
</organism>
<proteinExistence type="inferred from homology"/>
<comment type="similarity">
    <text evidence="1">Belongs to the AAA ATPase family.</text>
</comment>
<evidence type="ECO:0000313" key="5">
    <source>
        <dbReference type="EMBL" id="GBO41033.1"/>
    </source>
</evidence>
<dbReference type="SMART" id="SM00382">
    <property type="entry name" value="AAA"/>
    <property type="match status" value="1"/>
</dbReference>
<dbReference type="GO" id="GO:0000502">
    <property type="term" value="C:proteasome complex"/>
    <property type="evidence" value="ECO:0007669"/>
    <property type="project" value="UniProtKB-KW"/>
</dbReference>
<dbReference type="InterPro" id="IPR003959">
    <property type="entry name" value="ATPase_AAA_core"/>
</dbReference>
<feature type="non-terminal residue" evidence="5">
    <location>
        <position position="1"/>
    </location>
</feature>
<keyword evidence="6" id="KW-1185">Reference proteome</keyword>
<dbReference type="InterPro" id="IPR027417">
    <property type="entry name" value="P-loop_NTPase"/>
</dbReference>
<dbReference type="GO" id="GO:0005524">
    <property type="term" value="F:ATP binding"/>
    <property type="evidence" value="ECO:0007669"/>
    <property type="project" value="UniProtKB-KW"/>
</dbReference>
<dbReference type="InterPro" id="IPR003593">
    <property type="entry name" value="AAA+_ATPase"/>
</dbReference>
<accession>A0A4Y2WUG7</accession>
<dbReference type="Gene3D" id="3.40.50.300">
    <property type="entry name" value="P-loop containing nucleotide triphosphate hydrolases"/>
    <property type="match status" value="1"/>
</dbReference>
<dbReference type="SUPFAM" id="SSF52540">
    <property type="entry name" value="P-loop containing nucleoside triphosphate hydrolases"/>
    <property type="match status" value="1"/>
</dbReference>
<dbReference type="Proteomes" id="UP000499080">
    <property type="component" value="Unassembled WGS sequence"/>
</dbReference>
<evidence type="ECO:0000256" key="3">
    <source>
        <dbReference type="ARBA" id="ARBA00022840"/>
    </source>
</evidence>
<dbReference type="GO" id="GO:0016887">
    <property type="term" value="F:ATP hydrolysis activity"/>
    <property type="evidence" value="ECO:0007669"/>
    <property type="project" value="InterPro"/>
</dbReference>
<name>A0A4Y2WUG7_ARAVE</name>
<reference evidence="5 6" key="1">
    <citation type="journal article" date="2019" name="Sci. Rep.">
        <title>Orb-weaving spider Araneus ventricosus genome elucidates the spidroin gene catalogue.</title>
        <authorList>
            <person name="Kono N."/>
            <person name="Nakamura H."/>
            <person name="Ohtoshi R."/>
            <person name="Moran D.A.P."/>
            <person name="Shinohara A."/>
            <person name="Yoshida Y."/>
            <person name="Fujiwara M."/>
            <person name="Mori M."/>
            <person name="Tomita M."/>
            <person name="Arakawa K."/>
        </authorList>
    </citation>
    <scope>NUCLEOTIDE SEQUENCE [LARGE SCALE GENOMIC DNA]</scope>
</reference>
<keyword evidence="2" id="KW-0547">Nucleotide-binding</keyword>
<dbReference type="OrthoDB" id="8922324at2759"/>
<dbReference type="InterPro" id="IPR050221">
    <property type="entry name" value="26S_Proteasome_ATPase"/>
</dbReference>
<sequence>VLLYGPPGTGKTLMARACAAQTKSTFLKLAGPQLVQMFIGDGAKLVRDAFALAKEKAPAIIFIDELDAIGASDLMTVKKLSDREYRELCWSYLINLMLDSSTDIKVRSNCYRDF</sequence>
<keyword evidence="3" id="KW-0067">ATP-binding</keyword>
<dbReference type="EMBL" id="BGPR01066495">
    <property type="protein sequence ID" value="GBO41033.1"/>
    <property type="molecule type" value="Genomic_DNA"/>
</dbReference>
<feature type="domain" description="AAA+ ATPase" evidence="4">
    <location>
        <begin position="1"/>
        <end position="108"/>
    </location>
</feature>
<dbReference type="Pfam" id="PF00004">
    <property type="entry name" value="AAA"/>
    <property type="match status" value="1"/>
</dbReference>
<protein>
    <submittedName>
        <fullName evidence="5">26S proteasome regulatory subunit 6A</fullName>
    </submittedName>
</protein>
<keyword evidence="5" id="KW-0647">Proteasome</keyword>
<gene>
    <name evidence="5" type="primary">PSMC3_0</name>
    <name evidence="5" type="ORF">AVEN_169497_1</name>
</gene>
<evidence type="ECO:0000313" key="6">
    <source>
        <dbReference type="Proteomes" id="UP000499080"/>
    </source>
</evidence>
<dbReference type="PANTHER" id="PTHR23073">
    <property type="entry name" value="26S PROTEASOME REGULATORY SUBUNIT"/>
    <property type="match status" value="1"/>
</dbReference>